<keyword evidence="3" id="KW-1185">Reference proteome</keyword>
<accession>A0ABV0XCK6</accession>
<organism evidence="2 3">
    <name type="scientific">Ameca splendens</name>
    <dbReference type="NCBI Taxonomy" id="208324"/>
    <lineage>
        <taxon>Eukaryota</taxon>
        <taxon>Metazoa</taxon>
        <taxon>Chordata</taxon>
        <taxon>Craniata</taxon>
        <taxon>Vertebrata</taxon>
        <taxon>Euteleostomi</taxon>
        <taxon>Actinopterygii</taxon>
        <taxon>Neopterygii</taxon>
        <taxon>Teleostei</taxon>
        <taxon>Neoteleostei</taxon>
        <taxon>Acanthomorphata</taxon>
        <taxon>Ovalentaria</taxon>
        <taxon>Atherinomorphae</taxon>
        <taxon>Cyprinodontiformes</taxon>
        <taxon>Goodeidae</taxon>
        <taxon>Ameca</taxon>
    </lineage>
</organism>
<feature type="compositionally biased region" description="Polar residues" evidence="1">
    <location>
        <begin position="283"/>
        <end position="299"/>
    </location>
</feature>
<feature type="region of interest" description="Disordered" evidence="1">
    <location>
        <begin position="219"/>
        <end position="315"/>
    </location>
</feature>
<gene>
    <name evidence="2" type="ORF">AMECASPLE_006831</name>
</gene>
<evidence type="ECO:0000313" key="3">
    <source>
        <dbReference type="Proteomes" id="UP001469553"/>
    </source>
</evidence>
<feature type="compositionally biased region" description="Polar residues" evidence="1">
    <location>
        <begin position="144"/>
        <end position="153"/>
    </location>
</feature>
<sequence length="447" mass="49380">MMKRIQDNILLASTPAETFRLPKVQGFSIKVCNSACENPHTCPPGPGTDTEEIQATDIQRPPRAQEPQGNHPWDYCNPTREEQGRAPGEPPSSHSVEAPGSRSDEPTGPANSRLRPIRSSHGARDPRPRNISLPKQRPDRAQGSRPQQATTRSEPAHTKAPSPGYRGPQLHRRAETPTTGSSRCRYPIGTTSPRTQKVVPFPPWVESGRLPQHLNLVRIPAPPTPYPNTGGAPGCHPLSRRAHLDAPSRQARPSTKAKPHLNQHCTLPGQDPLVRTPPPNRGTGHQSQGPRSKAIQTITRGPKSQPKHQTTLKNQTPTPAQILTRRPAPSPCLRCQMANRGVVKLSPGIRVCSGTVFFPCNCDCQGKAKIWFACHYRSLCLPRGRTLLHLLDPSTPMEREEQKYKRHNKFEESFIKAIIMNNGVADSPEDDLLYEVTEDLFMPPASL</sequence>
<reference evidence="2 3" key="1">
    <citation type="submission" date="2021-06" db="EMBL/GenBank/DDBJ databases">
        <authorList>
            <person name="Palmer J.M."/>
        </authorList>
    </citation>
    <scope>NUCLEOTIDE SEQUENCE [LARGE SCALE GENOMIC DNA]</scope>
    <source>
        <strain evidence="2 3">AS_MEX2019</strain>
        <tissue evidence="2">Muscle</tissue>
    </source>
</reference>
<comment type="caution">
    <text evidence="2">The sequence shown here is derived from an EMBL/GenBank/DDBJ whole genome shotgun (WGS) entry which is preliminary data.</text>
</comment>
<evidence type="ECO:0000256" key="1">
    <source>
        <dbReference type="SAM" id="MobiDB-lite"/>
    </source>
</evidence>
<name>A0ABV0XCK6_9TELE</name>
<proteinExistence type="predicted"/>
<protein>
    <submittedName>
        <fullName evidence="2">Uncharacterized protein</fullName>
    </submittedName>
</protein>
<feature type="region of interest" description="Disordered" evidence="1">
    <location>
        <begin position="57"/>
        <end position="199"/>
    </location>
</feature>
<dbReference type="Proteomes" id="UP001469553">
    <property type="component" value="Unassembled WGS sequence"/>
</dbReference>
<dbReference type="EMBL" id="JAHRIP010000336">
    <property type="protein sequence ID" value="MEQ2279187.1"/>
    <property type="molecule type" value="Genomic_DNA"/>
</dbReference>
<evidence type="ECO:0000313" key="2">
    <source>
        <dbReference type="EMBL" id="MEQ2279187.1"/>
    </source>
</evidence>